<organism evidence="1 2">
    <name type="scientific">Strigops habroptila</name>
    <name type="common">Kakapo</name>
    <dbReference type="NCBI Taxonomy" id="2489341"/>
    <lineage>
        <taxon>Eukaryota</taxon>
        <taxon>Metazoa</taxon>
        <taxon>Chordata</taxon>
        <taxon>Craniata</taxon>
        <taxon>Vertebrata</taxon>
        <taxon>Euteleostomi</taxon>
        <taxon>Archelosauria</taxon>
        <taxon>Archosauria</taxon>
        <taxon>Dinosauria</taxon>
        <taxon>Saurischia</taxon>
        <taxon>Theropoda</taxon>
        <taxon>Coelurosauria</taxon>
        <taxon>Aves</taxon>
        <taxon>Neognathae</taxon>
        <taxon>Neoaves</taxon>
        <taxon>Telluraves</taxon>
        <taxon>Australaves</taxon>
        <taxon>Psittaciformes</taxon>
        <taxon>Psittacidae</taxon>
        <taxon>Strigops</taxon>
    </lineage>
</organism>
<dbReference type="AlphaFoldDB" id="A0A672U945"/>
<keyword evidence="2" id="KW-1185">Reference proteome</keyword>
<name>A0A672U945_STRHB</name>
<dbReference type="Proteomes" id="UP000472266">
    <property type="component" value="Chromosome 9"/>
</dbReference>
<dbReference type="InParanoid" id="A0A672U945"/>
<dbReference type="GeneTree" id="ENSGT00990000211606"/>
<dbReference type="Ensembl" id="ENSSHBT00005013416.1">
    <property type="protein sequence ID" value="ENSSHBP00005011152.1"/>
    <property type="gene ID" value="ENSSHBG00005009694.1"/>
</dbReference>
<reference evidence="1" key="3">
    <citation type="submission" date="2025-09" db="UniProtKB">
        <authorList>
            <consortium name="Ensembl"/>
        </authorList>
    </citation>
    <scope>IDENTIFICATION</scope>
</reference>
<reference evidence="1" key="2">
    <citation type="submission" date="2025-08" db="UniProtKB">
        <authorList>
            <consortium name="Ensembl"/>
        </authorList>
    </citation>
    <scope>IDENTIFICATION</scope>
</reference>
<accession>A0A672U945</accession>
<evidence type="ECO:0000313" key="2">
    <source>
        <dbReference type="Proteomes" id="UP000472266"/>
    </source>
</evidence>
<evidence type="ECO:0000313" key="1">
    <source>
        <dbReference type="Ensembl" id="ENSSHBP00005011152.1"/>
    </source>
</evidence>
<sequence length="75" mass="8443">CLPRPYRPLPAVPFLFLQELGGWDWDLCRRELPAVLPRLLISFLGGRFGYCVVAGSHPEMVCVGVRVFLQQLCAV</sequence>
<protein>
    <submittedName>
        <fullName evidence="1">Uncharacterized protein</fullName>
    </submittedName>
</protein>
<reference evidence="1 2" key="1">
    <citation type="submission" date="2019-11" db="EMBL/GenBank/DDBJ databases">
        <title>Strigops habroptila (kakapo) genome, bStrHab1, primary haplotype, v2.</title>
        <authorList>
            <person name="Jarvis E.D."/>
            <person name="Howard J."/>
            <person name="Rhie A."/>
            <person name="Phillippy A."/>
            <person name="Korlach J."/>
            <person name="Digby A."/>
            <person name="Iorns D."/>
            <person name="Eason D."/>
            <person name="Robertson B."/>
            <person name="Raemaekers T."/>
            <person name="Howe K."/>
            <person name="Lewin H."/>
            <person name="Damas J."/>
            <person name="Hastie A."/>
            <person name="Tracey A."/>
            <person name="Chow W."/>
            <person name="Fedrigo O."/>
        </authorList>
    </citation>
    <scope>NUCLEOTIDE SEQUENCE [LARGE SCALE GENOMIC DNA]</scope>
</reference>
<proteinExistence type="predicted"/>